<comment type="similarity">
    <text evidence="7">Belongs to the dTDP-4-dehydrorhamnose 3,5-epimerase family.</text>
</comment>
<comment type="function">
    <text evidence="2 7">Catalyzes the epimerization of the C3' and C5'positions of dTDP-6-deoxy-D-xylo-4-hexulose, forming dTDP-6-deoxy-L-lyxo-4-hexulose.</text>
</comment>
<dbReference type="AlphaFoldDB" id="A0A0S4LG82"/>
<dbReference type="InterPro" id="IPR011051">
    <property type="entry name" value="RmlC_Cupin_sf"/>
</dbReference>
<feature type="site" description="Participates in a stacking interaction with the thymidine ring of dTDP-4-oxo-6-deoxyglucose" evidence="6">
    <location>
        <position position="138"/>
    </location>
</feature>
<evidence type="ECO:0000256" key="2">
    <source>
        <dbReference type="ARBA" id="ARBA00001997"/>
    </source>
</evidence>
<dbReference type="Proteomes" id="UP000199032">
    <property type="component" value="Unassembled WGS sequence"/>
</dbReference>
<dbReference type="GO" id="GO:0019305">
    <property type="term" value="P:dTDP-rhamnose biosynthetic process"/>
    <property type="evidence" value="ECO:0007669"/>
    <property type="project" value="UniProtKB-UniRule"/>
</dbReference>
<feature type="active site" description="Proton donor" evidence="5">
    <location>
        <position position="132"/>
    </location>
</feature>
<dbReference type="RefSeq" id="WP_090749129.1">
    <property type="nucleotide sequence ID" value="NZ_CZQA01000009.1"/>
</dbReference>
<dbReference type="EMBL" id="CZQA01000009">
    <property type="protein sequence ID" value="CUS36579.1"/>
    <property type="molecule type" value="Genomic_DNA"/>
</dbReference>
<dbReference type="GO" id="GO:0008830">
    <property type="term" value="F:dTDP-4-dehydrorhamnose 3,5-epimerase activity"/>
    <property type="evidence" value="ECO:0007669"/>
    <property type="project" value="UniProtKB-UniRule"/>
</dbReference>
<reference evidence="8 9" key="1">
    <citation type="submission" date="2015-10" db="EMBL/GenBank/DDBJ databases">
        <authorList>
            <person name="Gilbert D.G."/>
        </authorList>
    </citation>
    <scope>NUCLEOTIDE SEQUENCE [LARGE SCALE GENOMIC DNA]</scope>
    <source>
        <strain evidence="8">COMA1</strain>
    </source>
</reference>
<dbReference type="PANTHER" id="PTHR21047">
    <property type="entry name" value="DTDP-6-DEOXY-D-GLUCOSE-3,5 EPIMERASE"/>
    <property type="match status" value="1"/>
</dbReference>
<comment type="catalytic activity">
    <reaction evidence="1 7">
        <text>dTDP-4-dehydro-6-deoxy-alpha-D-glucose = dTDP-4-dehydro-beta-L-rhamnose</text>
        <dbReference type="Rhea" id="RHEA:16969"/>
        <dbReference type="ChEBI" id="CHEBI:57649"/>
        <dbReference type="ChEBI" id="CHEBI:62830"/>
        <dbReference type="EC" id="5.1.3.13"/>
    </reaction>
</comment>
<protein>
    <recommendedName>
        <fullName evidence="4 7">dTDP-4-dehydrorhamnose 3,5-epimerase</fullName>
        <ecNumber evidence="3 7">5.1.3.13</ecNumber>
    </recommendedName>
    <alternativeName>
        <fullName evidence="7">Thymidine diphospho-4-keto-rhamnose 3,5-epimerase</fullName>
    </alternativeName>
</protein>
<accession>A0A0S4LG82</accession>
<dbReference type="PANTHER" id="PTHR21047:SF2">
    <property type="entry name" value="THYMIDINE DIPHOSPHO-4-KETO-RHAMNOSE 3,5-EPIMERASE"/>
    <property type="match status" value="1"/>
</dbReference>
<feature type="active site" description="Proton acceptor" evidence="5">
    <location>
        <position position="62"/>
    </location>
</feature>
<evidence type="ECO:0000256" key="6">
    <source>
        <dbReference type="PIRSR" id="PIRSR600888-3"/>
    </source>
</evidence>
<evidence type="ECO:0000256" key="5">
    <source>
        <dbReference type="PIRSR" id="PIRSR600888-1"/>
    </source>
</evidence>
<dbReference type="UniPathway" id="UPA00124"/>
<dbReference type="Pfam" id="PF00908">
    <property type="entry name" value="dTDP_sugar_isom"/>
    <property type="match status" value="1"/>
</dbReference>
<gene>
    <name evidence="8" type="ORF">COMA1_30129</name>
</gene>
<keyword evidence="7 8" id="KW-0413">Isomerase</keyword>
<evidence type="ECO:0000256" key="3">
    <source>
        <dbReference type="ARBA" id="ARBA00012098"/>
    </source>
</evidence>
<dbReference type="OrthoDB" id="9800680at2"/>
<evidence type="ECO:0000313" key="8">
    <source>
        <dbReference type="EMBL" id="CUS36579.1"/>
    </source>
</evidence>
<dbReference type="Gene3D" id="2.60.120.10">
    <property type="entry name" value="Jelly Rolls"/>
    <property type="match status" value="1"/>
</dbReference>
<dbReference type="GO" id="GO:0005829">
    <property type="term" value="C:cytosol"/>
    <property type="evidence" value="ECO:0007669"/>
    <property type="project" value="TreeGrafter"/>
</dbReference>
<comment type="subunit">
    <text evidence="7">Homodimer.</text>
</comment>
<dbReference type="GO" id="GO:0000271">
    <property type="term" value="P:polysaccharide biosynthetic process"/>
    <property type="evidence" value="ECO:0007669"/>
    <property type="project" value="TreeGrafter"/>
</dbReference>
<dbReference type="CDD" id="cd00438">
    <property type="entry name" value="cupin_RmlC"/>
    <property type="match status" value="1"/>
</dbReference>
<dbReference type="InterPro" id="IPR000888">
    <property type="entry name" value="RmlC-like"/>
</dbReference>
<organism evidence="8 9">
    <name type="scientific">Candidatus Nitrospira nitrosa</name>
    <dbReference type="NCBI Taxonomy" id="1742972"/>
    <lineage>
        <taxon>Bacteria</taxon>
        <taxon>Pseudomonadati</taxon>
        <taxon>Nitrospirota</taxon>
        <taxon>Nitrospiria</taxon>
        <taxon>Nitrospirales</taxon>
        <taxon>Nitrospiraceae</taxon>
        <taxon>Nitrospira</taxon>
    </lineage>
</organism>
<dbReference type="InterPro" id="IPR014710">
    <property type="entry name" value="RmlC-like_jellyroll"/>
</dbReference>
<evidence type="ECO:0000256" key="4">
    <source>
        <dbReference type="ARBA" id="ARBA00019595"/>
    </source>
</evidence>
<sequence>MIFHETKLKGAYLIDLDRIADERGFFSRRWCTKEFARHGLNPAVVQVNIGHNTKKGTVRGMHFQIDPNSEVKLVYCSRGSLYDVIIDLREGSPTHGQWIGAELTAENARMLYVPEGFAHGYQTLEDETDLVYQTSQFYAKESATGVRFNDPAFGIIWPLPVSTVSSGDQSWADYQKEAHKAHG</sequence>
<keyword evidence="9" id="KW-1185">Reference proteome</keyword>
<dbReference type="STRING" id="1742972.COMA1_30129"/>
<dbReference type="EC" id="5.1.3.13" evidence="3 7"/>
<evidence type="ECO:0000256" key="7">
    <source>
        <dbReference type="RuleBase" id="RU364069"/>
    </source>
</evidence>
<dbReference type="NCBIfam" id="TIGR01221">
    <property type="entry name" value="rmlC"/>
    <property type="match status" value="1"/>
</dbReference>
<proteinExistence type="inferred from homology"/>
<evidence type="ECO:0000256" key="1">
    <source>
        <dbReference type="ARBA" id="ARBA00001298"/>
    </source>
</evidence>
<comment type="pathway">
    <text evidence="7">Carbohydrate biosynthesis; dTDP-L-rhamnose biosynthesis.</text>
</comment>
<evidence type="ECO:0000313" key="9">
    <source>
        <dbReference type="Proteomes" id="UP000199032"/>
    </source>
</evidence>
<dbReference type="SUPFAM" id="SSF51182">
    <property type="entry name" value="RmlC-like cupins"/>
    <property type="match status" value="1"/>
</dbReference>
<name>A0A0S4LG82_9BACT</name>